<dbReference type="KEGG" id="lyk:FLP23_01465"/>
<feature type="compositionally biased region" description="Basic and acidic residues" evidence="1">
    <location>
        <begin position="143"/>
        <end position="167"/>
    </location>
</feature>
<evidence type="ECO:0000313" key="3">
    <source>
        <dbReference type="Proteomes" id="UP000322159"/>
    </source>
</evidence>
<feature type="region of interest" description="Disordered" evidence="1">
    <location>
        <begin position="121"/>
        <end position="182"/>
    </location>
</feature>
<dbReference type="Proteomes" id="UP000322159">
    <property type="component" value="Chromosome"/>
</dbReference>
<feature type="compositionally biased region" description="Basic and acidic residues" evidence="1">
    <location>
        <begin position="121"/>
        <end position="131"/>
    </location>
</feature>
<accession>A0A5C1Y4X2</accession>
<gene>
    <name evidence="2" type="ORF">FLP23_01465</name>
</gene>
<organism evidence="2 3">
    <name type="scientific">Protaetiibacter larvae</name>
    <dbReference type="NCBI Taxonomy" id="2592654"/>
    <lineage>
        <taxon>Bacteria</taxon>
        <taxon>Bacillati</taxon>
        <taxon>Actinomycetota</taxon>
        <taxon>Actinomycetes</taxon>
        <taxon>Micrococcales</taxon>
        <taxon>Microbacteriaceae</taxon>
        <taxon>Protaetiibacter</taxon>
    </lineage>
</organism>
<dbReference type="OrthoDB" id="5089158at2"/>
<sequence>MRIALSKTASDATKVQAIFGILDRAGLNPRQAVDVDVAVGIKQSPEDIYANVVLASTVPITGPKPADWDDALDGSWEFFSGQAALPDPNVIDAEIVETPAPVQRARETEMDDAERNAHRRERFLQEQRAERSTPTPPQPSIEDDPRDRQPVRSRDEALTKGRERFLVQREGLAPKKRHQRRA</sequence>
<keyword evidence="3" id="KW-1185">Reference proteome</keyword>
<dbReference type="RefSeq" id="WP_149324234.1">
    <property type="nucleotide sequence ID" value="NZ_CP043504.1"/>
</dbReference>
<evidence type="ECO:0000313" key="2">
    <source>
        <dbReference type="EMBL" id="QEO08801.1"/>
    </source>
</evidence>
<name>A0A5C1Y4X2_9MICO</name>
<dbReference type="EMBL" id="CP043504">
    <property type="protein sequence ID" value="QEO08801.1"/>
    <property type="molecule type" value="Genomic_DNA"/>
</dbReference>
<proteinExistence type="predicted"/>
<protein>
    <submittedName>
        <fullName evidence="2">Uncharacterized protein</fullName>
    </submittedName>
</protein>
<reference evidence="2 3" key="1">
    <citation type="submission" date="2019-09" db="EMBL/GenBank/DDBJ databases">
        <title>Genome sequencing of strain KACC 19322.</title>
        <authorList>
            <person name="Heo J."/>
            <person name="Kim S.-J."/>
            <person name="Kim J.-S."/>
            <person name="Hong S.-B."/>
            <person name="Kwon S.-W."/>
        </authorList>
    </citation>
    <scope>NUCLEOTIDE SEQUENCE [LARGE SCALE GENOMIC DNA]</scope>
    <source>
        <strain evidence="2 3">KACC 19322</strain>
    </source>
</reference>
<evidence type="ECO:0000256" key="1">
    <source>
        <dbReference type="SAM" id="MobiDB-lite"/>
    </source>
</evidence>
<dbReference type="AlphaFoldDB" id="A0A5C1Y4X2"/>